<organism evidence="2 3">
    <name type="scientific">Lachnellula suecica</name>
    <dbReference type="NCBI Taxonomy" id="602035"/>
    <lineage>
        <taxon>Eukaryota</taxon>
        <taxon>Fungi</taxon>
        <taxon>Dikarya</taxon>
        <taxon>Ascomycota</taxon>
        <taxon>Pezizomycotina</taxon>
        <taxon>Leotiomycetes</taxon>
        <taxon>Helotiales</taxon>
        <taxon>Lachnaceae</taxon>
        <taxon>Lachnellula</taxon>
    </lineage>
</organism>
<keyword evidence="3" id="KW-1185">Reference proteome</keyword>
<evidence type="ECO:0000256" key="1">
    <source>
        <dbReference type="ARBA" id="ARBA00023002"/>
    </source>
</evidence>
<dbReference type="PANTHER" id="PTHR43157">
    <property type="entry name" value="PHOSPHATIDYLINOSITOL-GLYCAN BIOSYNTHESIS CLASS F PROTEIN-RELATED"/>
    <property type="match status" value="1"/>
</dbReference>
<protein>
    <submittedName>
        <fullName evidence="2">Short chain dehydrogenase sol3</fullName>
    </submittedName>
</protein>
<dbReference type="AlphaFoldDB" id="A0A8T9C2D1"/>
<sequence length="189" mass="20985">MALNLLPVLRKSGKKTGVVPRLTIVTSEVHAWTPLDERKEDSIFDALNKNKPEYMKDRYPTSKLLEILFIRSLARELNNGPHADEKVILNAVNPGLCHSSLTRNSTGLASLVMYVLKMLLARKTEVGARTLVAGAEAGEESHGEYMSIGRVAQTAEFVRSEEGKKTQERVYTELIALLEKIQPGISKNI</sequence>
<gene>
    <name evidence="2" type="primary">sol3_1</name>
    <name evidence="2" type="ORF">LSUE1_G005253</name>
</gene>
<reference evidence="2 3" key="1">
    <citation type="submission" date="2018-05" db="EMBL/GenBank/DDBJ databases">
        <title>Genome sequencing and assembly of the regulated plant pathogen Lachnellula willkommii and related sister species for the development of diagnostic species identification markers.</title>
        <authorList>
            <person name="Giroux E."/>
            <person name="Bilodeau G."/>
        </authorList>
    </citation>
    <scope>NUCLEOTIDE SEQUENCE [LARGE SCALE GENOMIC DNA]</scope>
    <source>
        <strain evidence="2 3">CBS 268.59</strain>
    </source>
</reference>
<dbReference type="Gene3D" id="3.40.50.720">
    <property type="entry name" value="NAD(P)-binding Rossmann-like Domain"/>
    <property type="match status" value="1"/>
</dbReference>
<name>A0A8T9C2D1_9HELO</name>
<dbReference type="OrthoDB" id="542013at2759"/>
<dbReference type="Proteomes" id="UP000469558">
    <property type="component" value="Unassembled WGS sequence"/>
</dbReference>
<proteinExistence type="predicted"/>
<dbReference type="EMBL" id="QGMK01001031">
    <property type="protein sequence ID" value="TVY73605.1"/>
    <property type="molecule type" value="Genomic_DNA"/>
</dbReference>
<dbReference type="SUPFAM" id="SSF51735">
    <property type="entry name" value="NAD(P)-binding Rossmann-fold domains"/>
    <property type="match status" value="1"/>
</dbReference>
<accession>A0A8T9C2D1</accession>
<dbReference type="InterPro" id="IPR036291">
    <property type="entry name" value="NAD(P)-bd_dom_sf"/>
</dbReference>
<evidence type="ECO:0000313" key="2">
    <source>
        <dbReference type="EMBL" id="TVY73605.1"/>
    </source>
</evidence>
<comment type="caution">
    <text evidence="2">The sequence shown here is derived from an EMBL/GenBank/DDBJ whole genome shotgun (WGS) entry which is preliminary data.</text>
</comment>
<dbReference type="PANTHER" id="PTHR43157:SF31">
    <property type="entry name" value="PHOSPHATIDYLINOSITOL-GLYCAN BIOSYNTHESIS CLASS F PROTEIN"/>
    <property type="match status" value="1"/>
</dbReference>
<keyword evidence="1" id="KW-0560">Oxidoreductase</keyword>
<dbReference type="GO" id="GO:0016491">
    <property type="term" value="F:oxidoreductase activity"/>
    <property type="evidence" value="ECO:0007669"/>
    <property type="project" value="UniProtKB-KW"/>
</dbReference>
<evidence type="ECO:0000313" key="3">
    <source>
        <dbReference type="Proteomes" id="UP000469558"/>
    </source>
</evidence>